<name>A0A5N6MUE1_9ASTR</name>
<accession>A0A5N6MUE1</accession>
<organism evidence="1 2">
    <name type="scientific">Mikania micrantha</name>
    <name type="common">bitter vine</name>
    <dbReference type="NCBI Taxonomy" id="192012"/>
    <lineage>
        <taxon>Eukaryota</taxon>
        <taxon>Viridiplantae</taxon>
        <taxon>Streptophyta</taxon>
        <taxon>Embryophyta</taxon>
        <taxon>Tracheophyta</taxon>
        <taxon>Spermatophyta</taxon>
        <taxon>Magnoliopsida</taxon>
        <taxon>eudicotyledons</taxon>
        <taxon>Gunneridae</taxon>
        <taxon>Pentapetalae</taxon>
        <taxon>asterids</taxon>
        <taxon>campanulids</taxon>
        <taxon>Asterales</taxon>
        <taxon>Asteraceae</taxon>
        <taxon>Asteroideae</taxon>
        <taxon>Heliantheae alliance</taxon>
        <taxon>Eupatorieae</taxon>
        <taxon>Mikania</taxon>
    </lineage>
</organism>
<dbReference type="Proteomes" id="UP000326396">
    <property type="component" value="Linkage Group LG4"/>
</dbReference>
<comment type="caution">
    <text evidence="1">The sequence shown here is derived from an EMBL/GenBank/DDBJ whole genome shotgun (WGS) entry which is preliminary data.</text>
</comment>
<evidence type="ECO:0000313" key="1">
    <source>
        <dbReference type="EMBL" id="KAD4178059.1"/>
    </source>
</evidence>
<protein>
    <submittedName>
        <fullName evidence="1">Uncharacterized protein</fullName>
    </submittedName>
</protein>
<sequence length="359" mass="40600">MVGDLWASEWRKIFTGPLRFGSDMSSQRDLKMHMKILVVLTYMLFLYHSWSLSEGYHMGLLGWDWNGMVQVGICCSLVGFPGWDWNGADCFGYIYDWVCLINSPHEKSSLGARFDHNDWWDKDIFWTYDKSCRSVHVLPYFGDHNWGLNDGFPKIATAVSNSYKNYYGAMVTWRKISNICVKGLEQMYLWHPMASELCFREQQGGLLVRQIEINELGGSRTRSAEGLKRSFATSYVDCLIDQTMVLWLICCKMCSGDNRCPGQPVTWPVWPGLMRKWPIDGPVRPSRRDGGAATWPGRHGMRASWPAAWLVRPAGVPAISMGQGVAAAGCGTGCLLLRPAWNTDEAHMWHSCGTLMAQG</sequence>
<dbReference type="EMBL" id="SZYD01000014">
    <property type="protein sequence ID" value="KAD4178059.1"/>
    <property type="molecule type" value="Genomic_DNA"/>
</dbReference>
<keyword evidence="2" id="KW-1185">Reference proteome</keyword>
<dbReference type="AlphaFoldDB" id="A0A5N6MUE1"/>
<gene>
    <name evidence="1" type="ORF">E3N88_26650</name>
</gene>
<proteinExistence type="predicted"/>
<reference evidence="1 2" key="1">
    <citation type="submission" date="2019-05" db="EMBL/GenBank/DDBJ databases">
        <title>Mikania micrantha, genome provides insights into the molecular mechanism of rapid growth.</title>
        <authorList>
            <person name="Liu B."/>
        </authorList>
    </citation>
    <scope>NUCLEOTIDE SEQUENCE [LARGE SCALE GENOMIC DNA]</scope>
    <source>
        <strain evidence="1">NLD-2019</strain>
        <tissue evidence="1">Leaf</tissue>
    </source>
</reference>
<evidence type="ECO:0000313" key="2">
    <source>
        <dbReference type="Proteomes" id="UP000326396"/>
    </source>
</evidence>